<proteinExistence type="predicted"/>
<organism evidence="3 4">
    <name type="scientific">Collybiopsis confluens</name>
    <dbReference type="NCBI Taxonomy" id="2823264"/>
    <lineage>
        <taxon>Eukaryota</taxon>
        <taxon>Fungi</taxon>
        <taxon>Dikarya</taxon>
        <taxon>Basidiomycota</taxon>
        <taxon>Agaricomycotina</taxon>
        <taxon>Agaricomycetes</taxon>
        <taxon>Agaricomycetidae</taxon>
        <taxon>Agaricales</taxon>
        <taxon>Marasmiineae</taxon>
        <taxon>Omphalotaceae</taxon>
        <taxon>Collybiopsis</taxon>
    </lineage>
</organism>
<protein>
    <submittedName>
        <fullName evidence="3">Uncharacterized protein</fullName>
    </submittedName>
</protein>
<feature type="chain" id="PRO_5034833767" evidence="2">
    <location>
        <begin position="19"/>
        <end position="218"/>
    </location>
</feature>
<feature type="compositionally biased region" description="Low complexity" evidence="1">
    <location>
        <begin position="86"/>
        <end position="122"/>
    </location>
</feature>
<reference evidence="3 4" key="1">
    <citation type="journal article" date="2020" name="ISME J.">
        <title>Uncovering the hidden diversity of litter-decomposition mechanisms in mushroom-forming fungi.</title>
        <authorList>
            <person name="Floudas D."/>
            <person name="Bentzer J."/>
            <person name="Ahren D."/>
            <person name="Johansson T."/>
            <person name="Persson P."/>
            <person name="Tunlid A."/>
        </authorList>
    </citation>
    <scope>NUCLEOTIDE SEQUENCE [LARGE SCALE GENOMIC DNA]</scope>
    <source>
        <strain evidence="3 4">CBS 406.79</strain>
    </source>
</reference>
<name>A0A8H5HXV8_9AGAR</name>
<dbReference type="OrthoDB" id="2507450at2759"/>
<evidence type="ECO:0000256" key="1">
    <source>
        <dbReference type="SAM" id="MobiDB-lite"/>
    </source>
</evidence>
<comment type="caution">
    <text evidence="3">The sequence shown here is derived from an EMBL/GenBank/DDBJ whole genome shotgun (WGS) entry which is preliminary data.</text>
</comment>
<evidence type="ECO:0000313" key="4">
    <source>
        <dbReference type="Proteomes" id="UP000518752"/>
    </source>
</evidence>
<evidence type="ECO:0000313" key="3">
    <source>
        <dbReference type="EMBL" id="KAF5391561.1"/>
    </source>
</evidence>
<feature type="signal peptide" evidence="2">
    <location>
        <begin position="1"/>
        <end position="18"/>
    </location>
</feature>
<dbReference type="Proteomes" id="UP000518752">
    <property type="component" value="Unassembled WGS sequence"/>
</dbReference>
<dbReference type="EMBL" id="JAACJN010000009">
    <property type="protein sequence ID" value="KAF5391561.1"/>
    <property type="molecule type" value="Genomic_DNA"/>
</dbReference>
<keyword evidence="2" id="KW-0732">Signal</keyword>
<dbReference type="AlphaFoldDB" id="A0A8H5HXV8"/>
<feature type="region of interest" description="Disordered" evidence="1">
    <location>
        <begin position="82"/>
        <end position="135"/>
    </location>
</feature>
<sequence length="218" mass="22275">MLPPLLAVFLLFFHIAFARLERKVSMRNIPTLSSGVDGAPAPSGSNEATIFVVTISAANPAVTGLTNAVTVDINGSITRIEPNPDSGTFGTFSSLSTGSTTGSVRTTDFSRSASATSTTLATPPLPNPPPSGSGVDIQTFAGALGNITAPLVLDLGNGEFEVEGSSSFDNEKNALDRSCDIQHNDCANAANAAHDTSFSVNDCDAQETACKGLPGAVV</sequence>
<accession>A0A8H5HXV8</accession>
<evidence type="ECO:0000256" key="2">
    <source>
        <dbReference type="SAM" id="SignalP"/>
    </source>
</evidence>
<gene>
    <name evidence="3" type="ORF">D9757_002361</name>
</gene>
<keyword evidence="4" id="KW-1185">Reference proteome</keyword>